<feature type="domain" description="Lon N-terminal" evidence="6">
    <location>
        <begin position="105"/>
        <end position="311"/>
    </location>
</feature>
<evidence type="ECO:0000256" key="4">
    <source>
        <dbReference type="PROSITE-ProRule" id="PRU00175"/>
    </source>
</evidence>
<evidence type="ECO:0000259" key="5">
    <source>
        <dbReference type="PROSITE" id="PS50089"/>
    </source>
</evidence>
<dbReference type="Gene3D" id="2.30.130.40">
    <property type="entry name" value="LON domain-like"/>
    <property type="match status" value="1"/>
</dbReference>
<gene>
    <name evidence="7" type="ORF">RHOBADRAFT_39448</name>
</gene>
<dbReference type="InterPro" id="IPR017907">
    <property type="entry name" value="Znf_RING_CS"/>
</dbReference>
<evidence type="ECO:0000256" key="2">
    <source>
        <dbReference type="ARBA" id="ARBA00022771"/>
    </source>
</evidence>
<organism evidence="7 8">
    <name type="scientific">Rhodotorula graminis (strain WP1)</name>
    <dbReference type="NCBI Taxonomy" id="578459"/>
    <lineage>
        <taxon>Eukaryota</taxon>
        <taxon>Fungi</taxon>
        <taxon>Dikarya</taxon>
        <taxon>Basidiomycota</taxon>
        <taxon>Pucciniomycotina</taxon>
        <taxon>Microbotryomycetes</taxon>
        <taxon>Sporidiobolales</taxon>
        <taxon>Sporidiobolaceae</taxon>
        <taxon>Rhodotorula</taxon>
    </lineage>
</organism>
<dbReference type="InterPro" id="IPR013083">
    <property type="entry name" value="Znf_RING/FYVE/PHD"/>
</dbReference>
<dbReference type="STRING" id="578459.A0A0N8PZI5"/>
<dbReference type="SMART" id="SM00464">
    <property type="entry name" value="LON"/>
    <property type="match status" value="1"/>
</dbReference>
<dbReference type="EMBL" id="KQ474087">
    <property type="protein sequence ID" value="KPV72421.1"/>
    <property type="molecule type" value="Genomic_DNA"/>
</dbReference>
<reference evidence="7 8" key="1">
    <citation type="journal article" date="2015" name="Front. Microbiol.">
        <title>Genome sequence of the plant growth promoting endophytic yeast Rhodotorula graminis WP1.</title>
        <authorList>
            <person name="Firrincieli A."/>
            <person name="Otillar R."/>
            <person name="Salamov A."/>
            <person name="Schmutz J."/>
            <person name="Khan Z."/>
            <person name="Redman R.S."/>
            <person name="Fleck N.D."/>
            <person name="Lindquist E."/>
            <person name="Grigoriev I.V."/>
            <person name="Doty S.L."/>
        </authorList>
    </citation>
    <scope>NUCLEOTIDE SEQUENCE [LARGE SCALE GENOMIC DNA]</scope>
    <source>
        <strain evidence="7 8">WP1</strain>
    </source>
</reference>
<dbReference type="RefSeq" id="XP_018268470.1">
    <property type="nucleotide sequence ID" value="XM_018413621.1"/>
</dbReference>
<evidence type="ECO:0000259" key="6">
    <source>
        <dbReference type="PROSITE" id="PS51787"/>
    </source>
</evidence>
<dbReference type="InterPro" id="IPR003111">
    <property type="entry name" value="Lon_prtase_N"/>
</dbReference>
<dbReference type="InterPro" id="IPR015947">
    <property type="entry name" value="PUA-like_sf"/>
</dbReference>
<dbReference type="OMA" id="SSEVCMF"/>
<evidence type="ECO:0000256" key="1">
    <source>
        <dbReference type="ARBA" id="ARBA00022723"/>
    </source>
</evidence>
<evidence type="ECO:0008006" key="9">
    <source>
        <dbReference type="Google" id="ProtNLM"/>
    </source>
</evidence>
<dbReference type="Proteomes" id="UP000053890">
    <property type="component" value="Unassembled WGS sequence"/>
</dbReference>
<dbReference type="Pfam" id="PF02190">
    <property type="entry name" value="LON_substr_bdg"/>
    <property type="match status" value="1"/>
</dbReference>
<accession>A0A0N8PZI5</accession>
<keyword evidence="2 4" id="KW-0863">Zinc-finger</keyword>
<dbReference type="OrthoDB" id="264917at2759"/>
<dbReference type="AlphaFoldDB" id="A0A0N8PZI5"/>
<dbReference type="GO" id="GO:0008270">
    <property type="term" value="F:zinc ion binding"/>
    <property type="evidence" value="ECO:0007669"/>
    <property type="project" value="UniProtKB-KW"/>
</dbReference>
<proteinExistence type="predicted"/>
<dbReference type="PROSITE" id="PS00518">
    <property type="entry name" value="ZF_RING_1"/>
    <property type="match status" value="1"/>
</dbReference>
<dbReference type="Pfam" id="PF13923">
    <property type="entry name" value="zf-C3HC4_2"/>
    <property type="match status" value="1"/>
</dbReference>
<sequence length="323" mass="36451">MAAPKAGAPSYGAVSSTLFAQLQNECECQICFQLFNEPVTAPCGHSYCRSCLARSYDHSDKCPMCRTSLPPLSYFRWQRANRALTAVIEAALPDLAAERAAAVKEEELALLEHVPIFVCTSAWPGIKSYLHIFEPRYRLMIRRALETPDKSFGMVLPVRNGGADAVNEFGTMLRITSCQMLDDGRLILETIGTHRFRLVERSVVDGYNVGKIERVDDVGARPPITGNQELTTHQLMQICLDFIKTLRAGSAPWVIERLNRTVGEIPTNAHDFTWFAAEVFPVEDHVKVALLQITSVRERLRLIVFWIEQIRSSWWYSRGCTIM</sequence>
<dbReference type="Gene3D" id="3.30.40.10">
    <property type="entry name" value="Zinc/RING finger domain, C3HC4 (zinc finger)"/>
    <property type="match status" value="1"/>
</dbReference>
<dbReference type="CDD" id="cd16514">
    <property type="entry name" value="RING-HC_LONFs_rpt2"/>
    <property type="match status" value="1"/>
</dbReference>
<feature type="domain" description="RING-type" evidence="5">
    <location>
        <begin position="28"/>
        <end position="66"/>
    </location>
</feature>
<dbReference type="PANTHER" id="PTHR23327:SF42">
    <property type="entry name" value="LON PEPTIDASE N-TERMINAL DOMAIN AND RING FINGER PROTEIN C14F5.10C"/>
    <property type="match status" value="1"/>
</dbReference>
<dbReference type="Gene3D" id="1.20.58.1480">
    <property type="match status" value="1"/>
</dbReference>
<evidence type="ECO:0000313" key="7">
    <source>
        <dbReference type="EMBL" id="KPV72421.1"/>
    </source>
</evidence>
<evidence type="ECO:0000313" key="8">
    <source>
        <dbReference type="Proteomes" id="UP000053890"/>
    </source>
</evidence>
<protein>
    <recommendedName>
        <fullName evidence="9">RING-type domain-containing protein</fullName>
    </recommendedName>
</protein>
<dbReference type="SUPFAM" id="SSF88697">
    <property type="entry name" value="PUA domain-like"/>
    <property type="match status" value="1"/>
</dbReference>
<dbReference type="GeneID" id="28974070"/>
<keyword evidence="1" id="KW-0479">Metal-binding</keyword>
<dbReference type="SUPFAM" id="SSF57850">
    <property type="entry name" value="RING/U-box"/>
    <property type="match status" value="1"/>
</dbReference>
<keyword evidence="8" id="KW-1185">Reference proteome</keyword>
<dbReference type="PROSITE" id="PS50089">
    <property type="entry name" value="ZF_RING_2"/>
    <property type="match status" value="1"/>
</dbReference>
<dbReference type="InterPro" id="IPR046336">
    <property type="entry name" value="Lon_prtase_N_sf"/>
</dbReference>
<dbReference type="PROSITE" id="PS51787">
    <property type="entry name" value="LON_N"/>
    <property type="match status" value="1"/>
</dbReference>
<evidence type="ECO:0000256" key="3">
    <source>
        <dbReference type="ARBA" id="ARBA00022833"/>
    </source>
</evidence>
<dbReference type="GO" id="GO:0061630">
    <property type="term" value="F:ubiquitin protein ligase activity"/>
    <property type="evidence" value="ECO:0007669"/>
    <property type="project" value="TreeGrafter"/>
</dbReference>
<name>A0A0N8PZI5_RHOGW</name>
<keyword evidence="3" id="KW-0862">Zinc</keyword>
<dbReference type="InterPro" id="IPR001841">
    <property type="entry name" value="Znf_RING"/>
</dbReference>
<dbReference type="SMART" id="SM00184">
    <property type="entry name" value="RING"/>
    <property type="match status" value="1"/>
</dbReference>
<dbReference type="PANTHER" id="PTHR23327">
    <property type="entry name" value="RING FINGER PROTEIN 127"/>
    <property type="match status" value="1"/>
</dbReference>